<dbReference type="RefSeq" id="XP_003038309.1">
    <property type="nucleotide sequence ID" value="XM_003038263.1"/>
</dbReference>
<dbReference type="OrthoDB" id="2838413at2759"/>
<dbReference type="EMBL" id="GL377302">
    <property type="protein sequence ID" value="EFJ03407.1"/>
    <property type="molecule type" value="Genomic_DNA"/>
</dbReference>
<dbReference type="VEuPathDB" id="FungiDB:SCHCODRAFT_01195636"/>
<evidence type="ECO:0000313" key="1">
    <source>
        <dbReference type="EMBL" id="EFJ03407.1"/>
    </source>
</evidence>
<dbReference type="Gene3D" id="3.80.10.10">
    <property type="entry name" value="Ribonuclease Inhibitor"/>
    <property type="match status" value="1"/>
</dbReference>
<dbReference type="InterPro" id="IPR032675">
    <property type="entry name" value="LRR_dom_sf"/>
</dbReference>
<accession>D8PLK3</accession>
<keyword evidence="2" id="KW-1185">Reference proteome</keyword>
<evidence type="ECO:0008006" key="3">
    <source>
        <dbReference type="Google" id="ProtNLM"/>
    </source>
</evidence>
<protein>
    <recommendedName>
        <fullName evidence="3">F-box domain-containing protein</fullName>
    </recommendedName>
</protein>
<dbReference type="KEGG" id="scm:SCHCO_01195636"/>
<organism evidence="2">
    <name type="scientific">Schizophyllum commune (strain H4-8 / FGSC 9210)</name>
    <name type="common">Split gill fungus</name>
    <dbReference type="NCBI Taxonomy" id="578458"/>
    <lineage>
        <taxon>Eukaryota</taxon>
        <taxon>Fungi</taxon>
        <taxon>Dikarya</taxon>
        <taxon>Basidiomycota</taxon>
        <taxon>Agaricomycotina</taxon>
        <taxon>Agaricomycetes</taxon>
        <taxon>Agaricomycetidae</taxon>
        <taxon>Agaricales</taxon>
        <taxon>Schizophyllaceae</taxon>
        <taxon>Schizophyllum</taxon>
    </lineage>
</organism>
<dbReference type="InParanoid" id="D8PLK3"/>
<evidence type="ECO:0000313" key="2">
    <source>
        <dbReference type="Proteomes" id="UP000007431"/>
    </source>
</evidence>
<reference evidence="1 2" key="1">
    <citation type="journal article" date="2010" name="Nat. Biotechnol.">
        <title>Genome sequence of the model mushroom Schizophyllum commune.</title>
        <authorList>
            <person name="Ohm R.A."/>
            <person name="de Jong J.F."/>
            <person name="Lugones L.G."/>
            <person name="Aerts A."/>
            <person name="Kothe E."/>
            <person name="Stajich J.E."/>
            <person name="de Vries R.P."/>
            <person name="Record E."/>
            <person name="Levasseur A."/>
            <person name="Baker S.E."/>
            <person name="Bartholomew K.A."/>
            <person name="Coutinho P.M."/>
            <person name="Erdmann S."/>
            <person name="Fowler T.J."/>
            <person name="Gathman A.C."/>
            <person name="Lombard V."/>
            <person name="Henrissat B."/>
            <person name="Knabe N."/>
            <person name="Kuees U."/>
            <person name="Lilly W.W."/>
            <person name="Lindquist E."/>
            <person name="Lucas S."/>
            <person name="Magnuson J.K."/>
            <person name="Piumi F."/>
            <person name="Raudaskoski M."/>
            <person name="Salamov A."/>
            <person name="Schmutz J."/>
            <person name="Schwarze F.W.M.R."/>
            <person name="vanKuyk P.A."/>
            <person name="Horton J.S."/>
            <person name="Grigoriev I.V."/>
            <person name="Woesten H.A.B."/>
        </authorList>
    </citation>
    <scope>NUCLEOTIDE SEQUENCE [LARGE SCALE GENOMIC DNA]</scope>
    <source>
        <strain evidence="2">H4-8 / FGSC 9210</strain>
    </source>
</reference>
<dbReference type="SUPFAM" id="SSF52047">
    <property type="entry name" value="RNI-like"/>
    <property type="match status" value="1"/>
</dbReference>
<name>D8PLK3_SCHCM</name>
<dbReference type="GeneID" id="9588806"/>
<proteinExistence type="predicted"/>
<sequence>MLSLPQELVDSVVDAFPEEDLQSLRACALTHRRLLHHAQKRLLSTIRLVVPSPEREGHPYFFRKLLDESPHVAAYPTTLSLRVGEMNAIVPEFDNPDLVAAHIARRLINLREVRLVSNRYNSLEVWWDGAAPEVSAIFDFLRYAPRLSKLVMHSICLTPDELRDVLLCVPALEHLVLSQVRITGPVEAPLHPLRRLKSLAVRCTQFPPRRSTELLLSLVDVSALESLAVEYMMATPNSIAWELATQLIHAAAPSIRELNIVIPYAMFYEDTSDNIGAVFRQQDLPELRVLRIVQHPGRDESPGQFPVSPLCRLFTRRHCDALEKIRVEVASVVEMETPCEHWHELRDSVLAMDPTRVPTLELVLYDAEANEVSQVTTCMGKVFEGMKDRSGGPFVSVTRATGLTLFT</sequence>
<gene>
    <name evidence="1" type="ORF">SCHCODRAFT_231022</name>
</gene>
<dbReference type="HOGENOM" id="CLU_676458_0_0_1"/>
<dbReference type="Proteomes" id="UP000007431">
    <property type="component" value="Unassembled WGS sequence"/>
</dbReference>
<dbReference type="AlphaFoldDB" id="D8PLK3"/>